<name>A0A342RZA1_9FLOR</name>
<gene>
    <name evidence="6" type="primary">rpl32</name>
</gene>
<dbReference type="GeneID" id="29072003"/>
<dbReference type="Pfam" id="PF01783">
    <property type="entry name" value="Ribosomal_L32p"/>
    <property type="match status" value="1"/>
</dbReference>
<keyword evidence="6" id="KW-0934">Plastid</keyword>
<evidence type="ECO:0000313" key="6">
    <source>
        <dbReference type="EMBL" id="AOL58047.1"/>
    </source>
</evidence>
<evidence type="ECO:0000256" key="1">
    <source>
        <dbReference type="ARBA" id="ARBA00008560"/>
    </source>
</evidence>
<evidence type="ECO:0000256" key="3">
    <source>
        <dbReference type="ARBA" id="ARBA00023274"/>
    </source>
</evidence>
<dbReference type="RefSeq" id="YP_009295563.1">
    <property type="nucleotide sequence ID" value="NC_031167.1"/>
</dbReference>
<reference evidence="6" key="1">
    <citation type="journal article" date="2016" name="Mitochondrial DNA Part B Resour">
        <title>Organellar genome analysis of the heteromorphic red alga Mastocarpus papillatus (Phyllophoraceae, Rhodophyta).</title>
        <authorList>
            <person name="Hughey J.R."/>
            <person name="Mumford T.F."/>
            <person name="Navarrete-Fernandez T.M."/>
            <person name="Huber S.R."/>
            <person name="Freese J.M."/>
            <person name="Murray E.M.C."/>
            <person name="Sissini M.N."/>
            <person name="Gentilhomme A."/>
        </authorList>
    </citation>
    <scope>NUCLEOTIDE SEQUENCE</scope>
</reference>
<dbReference type="InterPro" id="IPR002677">
    <property type="entry name" value="Ribosomal_bL32"/>
</dbReference>
<proteinExistence type="inferred from homology"/>
<dbReference type="GO" id="GO:0003735">
    <property type="term" value="F:structural constituent of ribosome"/>
    <property type="evidence" value="ECO:0007669"/>
    <property type="project" value="InterPro"/>
</dbReference>
<dbReference type="GO" id="GO:0015934">
    <property type="term" value="C:large ribosomal subunit"/>
    <property type="evidence" value="ECO:0007669"/>
    <property type="project" value="InterPro"/>
</dbReference>
<sequence length="90" mass="10437">MVNKLENFKYKTNNFIIIKQILLIIYYTKIKMAVPKKRASKSKSNSRKANWKRKAYLSSQKALSLAKSVLTNKNTNFIYINDSAKMDSIS</sequence>
<dbReference type="HAMAP" id="MF_00340">
    <property type="entry name" value="Ribosomal_bL32"/>
    <property type="match status" value="1"/>
</dbReference>
<evidence type="ECO:0000256" key="5">
    <source>
        <dbReference type="ARBA" id="ARBA00035431"/>
    </source>
</evidence>
<dbReference type="InterPro" id="IPR044958">
    <property type="entry name" value="Ribosomal_bL32_plant/cyanobact"/>
</dbReference>
<organism evidence="6">
    <name type="scientific">Mastocarpus papillatus</name>
    <dbReference type="NCBI Taxonomy" id="31436"/>
    <lineage>
        <taxon>Eukaryota</taxon>
        <taxon>Rhodophyta</taxon>
        <taxon>Florideophyceae</taxon>
        <taxon>Rhodymeniophycidae</taxon>
        <taxon>Gigartinales</taxon>
        <taxon>Phyllophoraceae</taxon>
        <taxon>Mastocarpus</taxon>
    </lineage>
</organism>
<evidence type="ECO:0000256" key="2">
    <source>
        <dbReference type="ARBA" id="ARBA00022980"/>
    </source>
</evidence>
<comment type="similarity">
    <text evidence="1">Belongs to the bacterial ribosomal protein bL32 family.</text>
</comment>
<keyword evidence="3" id="KW-0687">Ribonucleoprotein</keyword>
<accession>A0A342RZA1</accession>
<dbReference type="PANTHER" id="PTHR36083:SF1">
    <property type="entry name" value="LARGE RIBOSOMAL SUBUNIT PROTEIN BL32C"/>
    <property type="match status" value="1"/>
</dbReference>
<dbReference type="EMBL" id="KX525588">
    <property type="protein sequence ID" value="AOL58047.1"/>
    <property type="molecule type" value="Genomic_DNA"/>
</dbReference>
<protein>
    <recommendedName>
        <fullName evidence="4">Large ribosomal subunit protein bL32c</fullName>
    </recommendedName>
    <alternativeName>
        <fullName evidence="5">50S ribosomal protein L32, chloroplastic</fullName>
    </alternativeName>
</protein>
<evidence type="ECO:0000256" key="4">
    <source>
        <dbReference type="ARBA" id="ARBA00035280"/>
    </source>
</evidence>
<dbReference type="GO" id="GO:0006412">
    <property type="term" value="P:translation"/>
    <property type="evidence" value="ECO:0007669"/>
    <property type="project" value="InterPro"/>
</dbReference>
<geneLocation type="plastid" evidence="6"/>
<dbReference type="PANTHER" id="PTHR36083">
    <property type="entry name" value="50S RIBOSOMAL PROTEIN L32, CHLOROPLASTIC"/>
    <property type="match status" value="1"/>
</dbReference>
<keyword evidence="2 6" id="KW-0689">Ribosomal protein</keyword>
<dbReference type="AlphaFoldDB" id="A0A342RZA1"/>